<evidence type="ECO:0000313" key="1">
    <source>
        <dbReference type="EMBL" id="GLK56483.1"/>
    </source>
</evidence>
<reference evidence="2 3" key="2">
    <citation type="submission" date="2021-01" db="EMBL/GenBank/DDBJ databases">
        <title>Genomic Encyclopedia of Type Strains, Phase IV (KMG-IV): sequencing the most valuable type-strain genomes for metagenomic binning, comparative biology and taxonomic classification.</title>
        <authorList>
            <person name="Goeker M."/>
        </authorList>
    </citation>
    <scope>NUCLEOTIDE SEQUENCE [LARGE SCALE GENOMIC DNA]</scope>
    <source>
        <strain evidence="2 3">DSM 6130</strain>
    </source>
</reference>
<sequence length="190" mass="21297">MTTIWYSADPHFGHKNIIKYANRPFASVEDMDEAILRNYEEAFKPGDLFFCLGDWAFKGGQRALNRILETGVIPTLVLGNHDTTAADLARGKTASYGVGWSEVVHYREVRHPNAVGDDLVVCAHYSMRVWNRSHAGSYMLYGRSHGALPPILRSMDVGVDCWAFRPITLDMIKARLTSLSLDAYAPPPLR</sequence>
<dbReference type="EMBL" id="BSFF01000003">
    <property type="protein sequence ID" value="GLK56483.1"/>
    <property type="molecule type" value="Genomic_DNA"/>
</dbReference>
<organism evidence="1 4">
    <name type="scientific">Methylopila capsulata</name>
    <dbReference type="NCBI Taxonomy" id="61654"/>
    <lineage>
        <taxon>Bacteria</taxon>
        <taxon>Pseudomonadati</taxon>
        <taxon>Pseudomonadota</taxon>
        <taxon>Alphaproteobacteria</taxon>
        <taxon>Hyphomicrobiales</taxon>
        <taxon>Methylopilaceae</taxon>
        <taxon>Methylopila</taxon>
    </lineage>
</organism>
<dbReference type="AlphaFoldDB" id="A0A9W6IUK0"/>
<dbReference type="EMBL" id="JAFBCY010000003">
    <property type="protein sequence ID" value="MBM7852274.1"/>
    <property type="molecule type" value="Genomic_DNA"/>
</dbReference>
<dbReference type="InterPro" id="IPR029052">
    <property type="entry name" value="Metallo-depent_PP-like"/>
</dbReference>
<evidence type="ECO:0000313" key="3">
    <source>
        <dbReference type="Proteomes" id="UP000758856"/>
    </source>
</evidence>
<gene>
    <name evidence="1" type="ORF">GCM10008170_25020</name>
    <name evidence="2" type="ORF">JOD31_002516</name>
</gene>
<evidence type="ECO:0000313" key="4">
    <source>
        <dbReference type="Proteomes" id="UP001143400"/>
    </source>
</evidence>
<evidence type="ECO:0000313" key="2">
    <source>
        <dbReference type="EMBL" id="MBM7852274.1"/>
    </source>
</evidence>
<keyword evidence="3" id="KW-1185">Reference proteome</keyword>
<dbReference type="Proteomes" id="UP001143400">
    <property type="component" value="Unassembled WGS sequence"/>
</dbReference>
<proteinExistence type="predicted"/>
<accession>A0A9W6IUK0</accession>
<reference evidence="1" key="3">
    <citation type="submission" date="2023-01" db="EMBL/GenBank/DDBJ databases">
        <authorList>
            <person name="Sun Q."/>
            <person name="Evtushenko L."/>
        </authorList>
    </citation>
    <scope>NUCLEOTIDE SEQUENCE</scope>
    <source>
        <strain evidence="1">VKM B-1606</strain>
    </source>
</reference>
<dbReference type="Proteomes" id="UP000758856">
    <property type="component" value="Unassembled WGS sequence"/>
</dbReference>
<reference evidence="1" key="1">
    <citation type="journal article" date="2014" name="Int. J. Syst. Evol. Microbiol.">
        <title>Complete genome sequence of Corynebacterium casei LMG S-19264T (=DSM 44701T), isolated from a smear-ripened cheese.</title>
        <authorList>
            <consortium name="US DOE Joint Genome Institute (JGI-PGF)"/>
            <person name="Walter F."/>
            <person name="Albersmeier A."/>
            <person name="Kalinowski J."/>
            <person name="Ruckert C."/>
        </authorList>
    </citation>
    <scope>NUCLEOTIDE SEQUENCE</scope>
    <source>
        <strain evidence="1">VKM B-1606</strain>
    </source>
</reference>
<dbReference type="SUPFAM" id="SSF56300">
    <property type="entry name" value="Metallo-dependent phosphatases"/>
    <property type="match status" value="1"/>
</dbReference>
<name>A0A9W6IUK0_9HYPH</name>
<dbReference type="RefSeq" id="WP_204950686.1">
    <property type="nucleotide sequence ID" value="NZ_BSFF01000003.1"/>
</dbReference>
<dbReference type="Gene3D" id="3.60.21.10">
    <property type="match status" value="1"/>
</dbReference>
<protein>
    <submittedName>
        <fullName evidence="2">Calcineurin-like phosphoesterase family protein</fullName>
    </submittedName>
</protein>
<comment type="caution">
    <text evidence="1">The sequence shown here is derived from an EMBL/GenBank/DDBJ whole genome shotgun (WGS) entry which is preliminary data.</text>
</comment>